<name>A0A9X6U5J6_BACCE</name>
<gene>
    <name evidence="1" type="ORF">CN553_30980</name>
</gene>
<accession>A0A9X6U5J6</accession>
<evidence type="ECO:0000313" key="1">
    <source>
        <dbReference type="EMBL" id="PEN78350.1"/>
    </source>
</evidence>
<dbReference type="AlphaFoldDB" id="A0A9X6U5J6"/>
<dbReference type="EMBL" id="NUAN01000324">
    <property type="protein sequence ID" value="PEN78350.1"/>
    <property type="molecule type" value="Genomic_DNA"/>
</dbReference>
<dbReference type="RefSeq" id="WP_000366105.1">
    <property type="nucleotide sequence ID" value="NZ_CAKJVR010000026.1"/>
</dbReference>
<organism evidence="1 2">
    <name type="scientific">Bacillus cereus</name>
    <dbReference type="NCBI Taxonomy" id="1396"/>
    <lineage>
        <taxon>Bacteria</taxon>
        <taxon>Bacillati</taxon>
        <taxon>Bacillota</taxon>
        <taxon>Bacilli</taxon>
        <taxon>Bacillales</taxon>
        <taxon>Bacillaceae</taxon>
        <taxon>Bacillus</taxon>
        <taxon>Bacillus cereus group</taxon>
    </lineage>
</organism>
<evidence type="ECO:0000313" key="2">
    <source>
        <dbReference type="Proteomes" id="UP000220691"/>
    </source>
</evidence>
<sequence length="156" mass="18443">MDLSPEERKIVFEQEKIKKEEETKKKLVALTDEEREQIFNEELEKSQVFFNSSSITTPFWDKKAYWILCIIHAIIFMVFGLIAFVVAIVLSLVIGFIWDRNSPSAIVSYKAYFNCPSCKNNLWIIIANSKKELDYPIDYQWNCVHCNQHLDIHYKK</sequence>
<reference evidence="1 2" key="1">
    <citation type="submission" date="2017-09" db="EMBL/GenBank/DDBJ databases">
        <title>Large-scale bioinformatics analysis of Bacillus genomes uncovers conserved roles of natural products in bacterial physiology.</title>
        <authorList>
            <consortium name="Agbiome Team Llc"/>
            <person name="Bleich R.M."/>
            <person name="Kirk G.J."/>
            <person name="Santa Maria K.C."/>
            <person name="Allen S.E."/>
            <person name="Farag S."/>
            <person name="Shank E.A."/>
            <person name="Bowers A."/>
        </authorList>
    </citation>
    <scope>NUCLEOTIDE SEQUENCE [LARGE SCALE GENOMIC DNA]</scope>
    <source>
        <strain evidence="1 2">AFS027647</strain>
    </source>
</reference>
<proteinExistence type="predicted"/>
<protein>
    <submittedName>
        <fullName evidence="1">Uncharacterized protein</fullName>
    </submittedName>
</protein>
<comment type="caution">
    <text evidence="1">The sequence shown here is derived from an EMBL/GenBank/DDBJ whole genome shotgun (WGS) entry which is preliminary data.</text>
</comment>
<dbReference type="Proteomes" id="UP000220691">
    <property type="component" value="Unassembled WGS sequence"/>
</dbReference>